<feature type="domain" description="Flagellar hook protein FlgE/F/G-like D1" evidence="9">
    <location>
        <begin position="85"/>
        <end position="128"/>
    </location>
</feature>
<protein>
    <recommendedName>
        <fullName evidence="3 5">Flagellar hook protein FlgE</fullName>
    </recommendedName>
</protein>
<organism evidence="10 11">
    <name type="scientific">Methylobacterium radiodurans</name>
    <dbReference type="NCBI Taxonomy" id="2202828"/>
    <lineage>
        <taxon>Bacteria</taxon>
        <taxon>Pseudomonadati</taxon>
        <taxon>Pseudomonadota</taxon>
        <taxon>Alphaproteobacteria</taxon>
        <taxon>Hyphomicrobiales</taxon>
        <taxon>Methylobacteriaceae</taxon>
        <taxon>Methylobacterium</taxon>
    </lineage>
</organism>
<evidence type="ECO:0000256" key="4">
    <source>
        <dbReference type="ARBA" id="ARBA00023143"/>
    </source>
</evidence>
<evidence type="ECO:0000259" key="7">
    <source>
        <dbReference type="Pfam" id="PF06429"/>
    </source>
</evidence>
<evidence type="ECO:0000259" key="9">
    <source>
        <dbReference type="Pfam" id="PF22692"/>
    </source>
</evidence>
<evidence type="ECO:0000313" key="11">
    <source>
        <dbReference type="Proteomes" id="UP000246058"/>
    </source>
</evidence>
<comment type="function">
    <text evidence="5">A flexible structure which links the flagellar filament to the drive apparatus in the basal body.</text>
</comment>
<dbReference type="InterPro" id="IPR001444">
    <property type="entry name" value="Flag_bb_rod_N"/>
</dbReference>
<feature type="domain" description="Flagellar basal-body/hook protein C-terminal" evidence="7">
    <location>
        <begin position="359"/>
        <end position="403"/>
    </location>
</feature>
<dbReference type="KEGG" id="meti:DK427_07975"/>
<dbReference type="Pfam" id="PF06429">
    <property type="entry name" value="Flg_bbr_C"/>
    <property type="match status" value="1"/>
</dbReference>
<name>A0A2U8VPY2_9HYPH</name>
<dbReference type="OrthoDB" id="8372879at2"/>
<proteinExistence type="inferred from homology"/>
<dbReference type="InterPro" id="IPR053967">
    <property type="entry name" value="LlgE_F_G-like_D1"/>
</dbReference>
<dbReference type="AlphaFoldDB" id="A0A2U8VPY2"/>
<evidence type="ECO:0000256" key="1">
    <source>
        <dbReference type="ARBA" id="ARBA00004117"/>
    </source>
</evidence>
<dbReference type="InterPro" id="IPR037058">
    <property type="entry name" value="Falgellar_hook_FlgE_sf"/>
</dbReference>
<dbReference type="InterPro" id="IPR037925">
    <property type="entry name" value="FlgE/F/G-like"/>
</dbReference>
<evidence type="ECO:0000256" key="5">
    <source>
        <dbReference type="RuleBase" id="RU362116"/>
    </source>
</evidence>
<dbReference type="NCBIfam" id="TIGR03506">
    <property type="entry name" value="FlgEFG_subfam"/>
    <property type="match status" value="1"/>
</dbReference>
<keyword evidence="10" id="KW-0969">Cilium</keyword>
<dbReference type="Pfam" id="PF00460">
    <property type="entry name" value="Flg_bb_rod"/>
    <property type="match status" value="1"/>
</dbReference>
<dbReference type="Pfam" id="PF22692">
    <property type="entry name" value="LlgE_F_G_D1"/>
    <property type="match status" value="1"/>
</dbReference>
<dbReference type="PANTHER" id="PTHR30435:SF1">
    <property type="entry name" value="FLAGELLAR HOOK PROTEIN FLGE"/>
    <property type="match status" value="1"/>
</dbReference>
<keyword evidence="10" id="KW-0282">Flagellum</keyword>
<dbReference type="Pfam" id="PF07559">
    <property type="entry name" value="FlgE_D2"/>
    <property type="match status" value="1"/>
</dbReference>
<dbReference type="GO" id="GO:0009425">
    <property type="term" value="C:bacterial-type flagellum basal body"/>
    <property type="evidence" value="ECO:0007669"/>
    <property type="project" value="UniProtKB-SubCell"/>
</dbReference>
<feature type="domain" description="Flagellar basal body rod protein N-terminal" evidence="6">
    <location>
        <begin position="7"/>
        <end position="37"/>
    </location>
</feature>
<evidence type="ECO:0000259" key="8">
    <source>
        <dbReference type="Pfam" id="PF07559"/>
    </source>
</evidence>
<evidence type="ECO:0000256" key="3">
    <source>
        <dbReference type="ARBA" id="ARBA00019015"/>
    </source>
</evidence>
<dbReference type="GO" id="GO:0005829">
    <property type="term" value="C:cytosol"/>
    <property type="evidence" value="ECO:0007669"/>
    <property type="project" value="TreeGrafter"/>
</dbReference>
<evidence type="ECO:0000313" key="10">
    <source>
        <dbReference type="EMBL" id="AWN35687.1"/>
    </source>
</evidence>
<dbReference type="GO" id="GO:0009424">
    <property type="term" value="C:bacterial-type flagellum hook"/>
    <property type="evidence" value="ECO:0007669"/>
    <property type="project" value="TreeGrafter"/>
</dbReference>
<dbReference type="Proteomes" id="UP000246058">
    <property type="component" value="Chromosome"/>
</dbReference>
<accession>A0A2U8VPY2</accession>
<comment type="similarity">
    <text evidence="2 5">Belongs to the flagella basal body rod proteins family.</text>
</comment>
<keyword evidence="4 5" id="KW-0975">Bacterial flagellum</keyword>
<dbReference type="InterPro" id="IPR010930">
    <property type="entry name" value="Flg_bb/hook_C_dom"/>
</dbReference>
<dbReference type="RefSeq" id="WP_109950802.1">
    <property type="nucleotide sequence ID" value="NZ_CP029551.1"/>
</dbReference>
<dbReference type="EMBL" id="CP029551">
    <property type="protein sequence ID" value="AWN35687.1"/>
    <property type="molecule type" value="Genomic_DNA"/>
</dbReference>
<dbReference type="GO" id="GO:0071978">
    <property type="term" value="P:bacterial-type flagellum-dependent swarming motility"/>
    <property type="evidence" value="ECO:0007669"/>
    <property type="project" value="TreeGrafter"/>
</dbReference>
<evidence type="ECO:0000256" key="2">
    <source>
        <dbReference type="ARBA" id="ARBA00009677"/>
    </source>
</evidence>
<dbReference type="InterPro" id="IPR011491">
    <property type="entry name" value="FlgE_D2"/>
</dbReference>
<keyword evidence="10" id="KW-0966">Cell projection</keyword>
<keyword evidence="11" id="KW-1185">Reference proteome</keyword>
<comment type="subcellular location">
    <subcellularLocation>
        <location evidence="1 5">Bacterial flagellum basal body</location>
    </subcellularLocation>
</comment>
<dbReference type="Gene3D" id="2.60.98.20">
    <property type="entry name" value="Flagellar hook protein FlgE"/>
    <property type="match status" value="1"/>
</dbReference>
<dbReference type="SUPFAM" id="SSF117143">
    <property type="entry name" value="Flagellar hook protein flgE"/>
    <property type="match status" value="1"/>
</dbReference>
<feature type="domain" description="Flagellar hook protein FlgE D2" evidence="8">
    <location>
        <begin position="173"/>
        <end position="275"/>
    </location>
</feature>
<dbReference type="InterPro" id="IPR020013">
    <property type="entry name" value="Flagellar_FlgE/F/G"/>
</dbReference>
<reference evidence="10 11" key="1">
    <citation type="submission" date="2018-05" db="EMBL/GenBank/DDBJ databases">
        <title>Complete Genome Sequence of Methylobacterium sp. 17Sr1-43.</title>
        <authorList>
            <person name="Srinivasan S."/>
        </authorList>
    </citation>
    <scope>NUCLEOTIDE SEQUENCE [LARGE SCALE GENOMIC DNA]</scope>
    <source>
        <strain evidence="10 11">17Sr1-43</strain>
    </source>
</reference>
<dbReference type="PANTHER" id="PTHR30435">
    <property type="entry name" value="FLAGELLAR PROTEIN"/>
    <property type="match status" value="1"/>
</dbReference>
<sequence length="405" mass="41760">MSLTGVLRTGVSGMNAQTNRISTVAENIQNASTTGYKRTATEFSSLLLESSGTGNYNSGAVETTVRRSVGEQGPTSFTTSDTDLAINGNGFFLVQDGSGSQFLTRAGNFVKDGTTGNLVNAGGFTLLGYALNADGSLPATPKLTEIKSGATQLQARPSSTMTLQGNLKAGSATVTTPSATSFTTKTPVTTYDSLGNKVTLDVVFSKVADTAAEPNKWSVSVYTQDATPALVGTANTISFGPTGQITGTSTFALPADGSRPALTLDLGAMTQLAPDNSPKGVADGSAPTSSTGVAFGDDGTVYTIYADGTRAATYRVPVADVGSPDQLQPRAGNIFEATSTSGNIELGFAMQNGLGTIKSKALEQSNVDVATELTTMIESQSVYTANSKTFMVGKELLDTLMQLKR</sequence>
<evidence type="ECO:0000259" key="6">
    <source>
        <dbReference type="Pfam" id="PF00460"/>
    </source>
</evidence>
<gene>
    <name evidence="10" type="ORF">DK427_07975</name>
</gene>